<evidence type="ECO:0000259" key="8">
    <source>
        <dbReference type="PROSITE" id="PS50112"/>
    </source>
</evidence>
<dbReference type="EMBL" id="MFDF01000015">
    <property type="protein sequence ID" value="OGE35355.1"/>
    <property type="molecule type" value="Genomic_DNA"/>
</dbReference>
<dbReference type="Pfam" id="PF00512">
    <property type="entry name" value="HisKA"/>
    <property type="match status" value="1"/>
</dbReference>
<dbReference type="InterPro" id="IPR036097">
    <property type="entry name" value="HisK_dim/P_sf"/>
</dbReference>
<dbReference type="InterPro" id="IPR003594">
    <property type="entry name" value="HATPase_dom"/>
</dbReference>
<keyword evidence="5" id="KW-0418">Kinase</keyword>
<dbReference type="CDD" id="cd00082">
    <property type="entry name" value="HisKA"/>
    <property type="match status" value="1"/>
</dbReference>
<dbReference type="SMART" id="SM00091">
    <property type="entry name" value="PAS"/>
    <property type="match status" value="1"/>
</dbReference>
<evidence type="ECO:0000256" key="3">
    <source>
        <dbReference type="ARBA" id="ARBA00022553"/>
    </source>
</evidence>
<dbReference type="GO" id="GO:0006355">
    <property type="term" value="P:regulation of DNA-templated transcription"/>
    <property type="evidence" value="ECO:0007669"/>
    <property type="project" value="InterPro"/>
</dbReference>
<dbReference type="PRINTS" id="PR00344">
    <property type="entry name" value="BCTRLSENSOR"/>
</dbReference>
<accession>A0A1F5K3H5</accession>
<dbReference type="Pfam" id="PF02518">
    <property type="entry name" value="HATPase_c"/>
    <property type="match status" value="1"/>
</dbReference>
<dbReference type="InterPro" id="IPR013767">
    <property type="entry name" value="PAS_fold"/>
</dbReference>
<dbReference type="SUPFAM" id="SSF55785">
    <property type="entry name" value="PYP-like sensor domain (PAS domain)"/>
    <property type="match status" value="1"/>
</dbReference>
<dbReference type="SUPFAM" id="SSF55874">
    <property type="entry name" value="ATPase domain of HSP90 chaperone/DNA topoisomerase II/histidine kinase"/>
    <property type="match status" value="1"/>
</dbReference>
<dbReference type="PROSITE" id="PS50109">
    <property type="entry name" value="HIS_KIN"/>
    <property type="match status" value="1"/>
</dbReference>
<sequence length="376" mass="41981">MLNIFNLEKKLAIREAMIESVGDGLVATDRDGKILLMNSAAEKMLLQNAKEAIGKNYIETVPAADKEGRIIPGEKRPLHAVLREGKSFTNHSANYYVRKNGSKFPAAITTSPIKYQNSIIGAIITFRDVTHEKEVDRMKTEFISLASHQLRTPLSAISWLVELLLNGDAGKLNKQQADLLGDIYQSNKRMIQLVGDLLNISRMETGRIIIDPKPTHLGQLLEEVLKELKPKINSKRQKLVISYHPDLSKINIDPNLIRAVYLNLLSNAIKFTPENGEITVIISKKGSNIISQISDTGWGIPKSEQRKIFQKFYRGSNVIKKVFEGTGLGLYLVKSIIDASKGKIWFKSQKDKGTTFWFSLPISGILPKKGDVTLSS</sequence>
<dbReference type="PANTHER" id="PTHR43711">
    <property type="entry name" value="TWO-COMPONENT HISTIDINE KINASE"/>
    <property type="match status" value="1"/>
</dbReference>
<dbReference type="InterPro" id="IPR004358">
    <property type="entry name" value="Sig_transdc_His_kin-like_C"/>
</dbReference>
<evidence type="ECO:0000313" key="10">
    <source>
        <dbReference type="Proteomes" id="UP000179051"/>
    </source>
</evidence>
<evidence type="ECO:0000259" key="7">
    <source>
        <dbReference type="PROSITE" id="PS50109"/>
    </source>
</evidence>
<dbReference type="InterPro" id="IPR050736">
    <property type="entry name" value="Sensor_HK_Regulatory"/>
</dbReference>
<organism evidence="9 10">
    <name type="scientific">Candidatus Daviesbacteria bacterium RIFCSPHIGHO2_12_FULL_37_16</name>
    <dbReference type="NCBI Taxonomy" id="1797778"/>
    <lineage>
        <taxon>Bacteria</taxon>
        <taxon>Candidatus Daviesiibacteriota</taxon>
    </lineage>
</organism>
<dbReference type="InterPro" id="IPR036890">
    <property type="entry name" value="HATPase_C_sf"/>
</dbReference>
<feature type="domain" description="PAS" evidence="8">
    <location>
        <begin position="17"/>
        <end position="58"/>
    </location>
</feature>
<evidence type="ECO:0000256" key="1">
    <source>
        <dbReference type="ARBA" id="ARBA00000085"/>
    </source>
</evidence>
<proteinExistence type="predicted"/>
<dbReference type="NCBIfam" id="TIGR00229">
    <property type="entry name" value="sensory_box"/>
    <property type="match status" value="1"/>
</dbReference>
<keyword evidence="4" id="KW-0808">Transferase</keyword>
<comment type="caution">
    <text evidence="9">The sequence shown here is derived from an EMBL/GenBank/DDBJ whole genome shotgun (WGS) entry which is preliminary data.</text>
</comment>
<feature type="domain" description="Histidine kinase" evidence="7">
    <location>
        <begin position="145"/>
        <end position="364"/>
    </location>
</feature>
<dbReference type="AlphaFoldDB" id="A0A1F5K3H5"/>
<gene>
    <name evidence="9" type="ORF">A3E66_02725</name>
</gene>
<dbReference type="CDD" id="cd00130">
    <property type="entry name" value="PAS"/>
    <property type="match status" value="1"/>
</dbReference>
<dbReference type="PANTHER" id="PTHR43711:SF1">
    <property type="entry name" value="HISTIDINE KINASE 1"/>
    <property type="match status" value="1"/>
</dbReference>
<keyword evidence="6" id="KW-0902">Two-component regulatory system</keyword>
<dbReference type="PROSITE" id="PS50112">
    <property type="entry name" value="PAS"/>
    <property type="match status" value="1"/>
</dbReference>
<dbReference type="SMART" id="SM00387">
    <property type="entry name" value="HATPase_c"/>
    <property type="match status" value="1"/>
</dbReference>
<reference evidence="9 10" key="1">
    <citation type="journal article" date="2016" name="Nat. Commun.">
        <title>Thousands of microbial genomes shed light on interconnected biogeochemical processes in an aquifer system.</title>
        <authorList>
            <person name="Anantharaman K."/>
            <person name="Brown C.T."/>
            <person name="Hug L.A."/>
            <person name="Sharon I."/>
            <person name="Castelle C.J."/>
            <person name="Probst A.J."/>
            <person name="Thomas B.C."/>
            <person name="Singh A."/>
            <person name="Wilkins M.J."/>
            <person name="Karaoz U."/>
            <person name="Brodie E.L."/>
            <person name="Williams K.H."/>
            <person name="Hubbard S.S."/>
            <person name="Banfield J.F."/>
        </authorList>
    </citation>
    <scope>NUCLEOTIDE SEQUENCE [LARGE SCALE GENOMIC DNA]</scope>
</reference>
<dbReference type="SMART" id="SM00388">
    <property type="entry name" value="HisKA"/>
    <property type="match status" value="1"/>
</dbReference>
<dbReference type="EC" id="2.7.13.3" evidence="2"/>
<dbReference type="InterPro" id="IPR005467">
    <property type="entry name" value="His_kinase_dom"/>
</dbReference>
<dbReference type="Pfam" id="PF00989">
    <property type="entry name" value="PAS"/>
    <property type="match status" value="1"/>
</dbReference>
<evidence type="ECO:0000256" key="6">
    <source>
        <dbReference type="ARBA" id="ARBA00023012"/>
    </source>
</evidence>
<dbReference type="InterPro" id="IPR000014">
    <property type="entry name" value="PAS"/>
</dbReference>
<dbReference type="GO" id="GO:0000155">
    <property type="term" value="F:phosphorelay sensor kinase activity"/>
    <property type="evidence" value="ECO:0007669"/>
    <property type="project" value="InterPro"/>
</dbReference>
<dbReference type="Gene3D" id="1.10.287.130">
    <property type="match status" value="1"/>
</dbReference>
<dbReference type="Gene3D" id="3.30.565.10">
    <property type="entry name" value="Histidine kinase-like ATPase, C-terminal domain"/>
    <property type="match status" value="1"/>
</dbReference>
<evidence type="ECO:0000256" key="4">
    <source>
        <dbReference type="ARBA" id="ARBA00022679"/>
    </source>
</evidence>
<protein>
    <recommendedName>
        <fullName evidence="2">histidine kinase</fullName>
        <ecNumber evidence="2">2.7.13.3</ecNumber>
    </recommendedName>
</protein>
<evidence type="ECO:0000313" key="9">
    <source>
        <dbReference type="EMBL" id="OGE35355.1"/>
    </source>
</evidence>
<comment type="catalytic activity">
    <reaction evidence="1">
        <text>ATP + protein L-histidine = ADP + protein N-phospho-L-histidine.</text>
        <dbReference type="EC" id="2.7.13.3"/>
    </reaction>
</comment>
<dbReference type="InterPro" id="IPR003661">
    <property type="entry name" value="HisK_dim/P_dom"/>
</dbReference>
<keyword evidence="3" id="KW-0597">Phosphoprotein</keyword>
<dbReference type="InterPro" id="IPR035965">
    <property type="entry name" value="PAS-like_dom_sf"/>
</dbReference>
<evidence type="ECO:0000256" key="2">
    <source>
        <dbReference type="ARBA" id="ARBA00012438"/>
    </source>
</evidence>
<dbReference type="FunFam" id="3.30.565.10:FF:000006">
    <property type="entry name" value="Sensor histidine kinase WalK"/>
    <property type="match status" value="1"/>
</dbReference>
<evidence type="ECO:0000256" key="5">
    <source>
        <dbReference type="ARBA" id="ARBA00022777"/>
    </source>
</evidence>
<dbReference type="SUPFAM" id="SSF47384">
    <property type="entry name" value="Homodimeric domain of signal transducing histidine kinase"/>
    <property type="match status" value="1"/>
</dbReference>
<name>A0A1F5K3H5_9BACT</name>
<dbReference type="Proteomes" id="UP000179051">
    <property type="component" value="Unassembled WGS sequence"/>
</dbReference>
<dbReference type="Gene3D" id="3.30.450.20">
    <property type="entry name" value="PAS domain"/>
    <property type="match status" value="1"/>
</dbReference>